<keyword evidence="2" id="KW-1185">Reference proteome</keyword>
<evidence type="ECO:0000313" key="1">
    <source>
        <dbReference type="EMBL" id="OAL10594.1"/>
    </source>
</evidence>
<dbReference type="RefSeq" id="WP_187149829.1">
    <property type="nucleotide sequence ID" value="NZ_LWUJ01000010.1"/>
</dbReference>
<sequence>MALSGTGKIMAGATCAGITGCAGIGTYLHLNNSKEVTGTSTIEPVTAENISQKLGKIGYQVLKTEGADDDAQWDAILIAYNKIQQKGEIFSISTVGKIETRDNLKSECKKAIDSDSSENTNYSLAKRWCVKPESINEMLKRNRHTKLDNNNAGINKKKWKEKISLIKDKAEEMQSMGLVFQDNDDNNVALLEATCEKLKIDSTKTHDDKEFEKHYTQAKNWCSLEDS</sequence>
<protein>
    <submittedName>
        <fullName evidence="1">Uncharacterized protein</fullName>
    </submittedName>
</protein>
<dbReference type="AlphaFoldDB" id="A0A1A9QEN5"/>
<reference evidence="2" key="1">
    <citation type="submission" date="2016-04" db="EMBL/GenBank/DDBJ databases">
        <authorList>
            <person name="Quiroz-Castaneda R.E."/>
            <person name="Martinez-Ocampo F."/>
        </authorList>
    </citation>
    <scope>NUCLEOTIDE SEQUENCE [LARGE SCALE GENOMIC DNA]</scope>
    <source>
        <strain evidence="2">INIFAP01</strain>
    </source>
</reference>
<dbReference type="EMBL" id="LWUJ01000010">
    <property type="protein sequence ID" value="OAL10594.1"/>
    <property type="molecule type" value="Genomic_DNA"/>
</dbReference>
<evidence type="ECO:0000313" key="2">
    <source>
        <dbReference type="Proteomes" id="UP000077623"/>
    </source>
</evidence>
<organism evidence="1 2">
    <name type="scientific">Candidatus Mycoplasma haematobovis</name>
    <dbReference type="NCBI Taxonomy" id="432608"/>
    <lineage>
        <taxon>Bacteria</taxon>
        <taxon>Bacillati</taxon>
        <taxon>Mycoplasmatota</taxon>
        <taxon>Mollicutes</taxon>
        <taxon>Mycoplasmataceae</taxon>
        <taxon>Mycoplasma</taxon>
    </lineage>
</organism>
<accession>A0A1A9QEN5</accession>
<comment type="caution">
    <text evidence="1">The sequence shown here is derived from an EMBL/GenBank/DDBJ whole genome shotgun (WGS) entry which is preliminary data.</text>
</comment>
<dbReference type="Proteomes" id="UP000077623">
    <property type="component" value="Unassembled WGS sequence"/>
</dbReference>
<proteinExistence type="predicted"/>
<name>A0A1A9QEN5_9MOLU</name>
<gene>
    <name evidence="1" type="ORF">A6V39_00820</name>
</gene>